<accession>A0A9N8RPG6</accession>
<comment type="caution">
    <text evidence="2">The sequence shown here is derived from an EMBL/GenBank/DDBJ whole genome shotgun (WGS) entry which is preliminary data.</text>
</comment>
<evidence type="ECO:0000313" key="2">
    <source>
        <dbReference type="EMBL" id="CAG2006403.1"/>
    </source>
</evidence>
<evidence type="ECO:0000313" key="3">
    <source>
        <dbReference type="Proteomes" id="UP000746612"/>
    </source>
</evidence>
<protein>
    <submittedName>
        <fullName evidence="2">Uncharacterized protein</fullName>
    </submittedName>
</protein>
<gene>
    <name evidence="2" type="ORF">MDCFG202_LOCUS518686</name>
</gene>
<dbReference type="AlphaFoldDB" id="A0A9N8RPG6"/>
<organism evidence="2 3">
    <name type="scientific">Gibberella zeae</name>
    <name type="common">Wheat head blight fungus</name>
    <name type="synonym">Fusarium graminearum</name>
    <dbReference type="NCBI Taxonomy" id="5518"/>
    <lineage>
        <taxon>Eukaryota</taxon>
        <taxon>Fungi</taxon>
        <taxon>Dikarya</taxon>
        <taxon>Ascomycota</taxon>
        <taxon>Pezizomycotina</taxon>
        <taxon>Sordariomycetes</taxon>
        <taxon>Hypocreomycetidae</taxon>
        <taxon>Hypocreales</taxon>
        <taxon>Nectriaceae</taxon>
        <taxon>Fusarium</taxon>
    </lineage>
</organism>
<feature type="compositionally biased region" description="Basic and acidic residues" evidence="1">
    <location>
        <begin position="1"/>
        <end position="23"/>
    </location>
</feature>
<sequence>LPQRIIDRHQSPSPETHPRDQAWDGKYSNMSIAALERKRNRIEERLTKARKEFKLKVSERSLRISLLHVKLARVTSQIELRKFDSPETWYNRSEAFNLKLQHDS</sequence>
<name>A0A9N8RPG6_GIBZA</name>
<feature type="region of interest" description="Disordered" evidence="1">
    <location>
        <begin position="1"/>
        <end position="24"/>
    </location>
</feature>
<evidence type="ECO:0000256" key="1">
    <source>
        <dbReference type="SAM" id="MobiDB-lite"/>
    </source>
</evidence>
<dbReference type="EMBL" id="CAJPIJ010000184">
    <property type="protein sequence ID" value="CAG2006403.1"/>
    <property type="molecule type" value="Genomic_DNA"/>
</dbReference>
<dbReference type="Proteomes" id="UP000746612">
    <property type="component" value="Unassembled WGS sequence"/>
</dbReference>
<proteinExistence type="predicted"/>
<reference evidence="2" key="1">
    <citation type="submission" date="2021-03" db="EMBL/GenBank/DDBJ databases">
        <authorList>
            <person name="Alouane T."/>
            <person name="Langin T."/>
            <person name="Bonhomme L."/>
        </authorList>
    </citation>
    <scope>NUCLEOTIDE SEQUENCE</scope>
    <source>
        <strain evidence="2">MDC_Fg202</strain>
    </source>
</reference>
<feature type="non-terminal residue" evidence="2">
    <location>
        <position position="1"/>
    </location>
</feature>